<feature type="transmembrane region" description="Helical" evidence="1">
    <location>
        <begin position="119"/>
        <end position="137"/>
    </location>
</feature>
<evidence type="ECO:0000313" key="2">
    <source>
        <dbReference type="EMBL" id="AUR52865.1"/>
    </source>
</evidence>
<keyword evidence="1" id="KW-1133">Transmembrane helix</keyword>
<dbReference type="Proteomes" id="UP000236655">
    <property type="component" value="Chromosome"/>
</dbReference>
<dbReference type="RefSeq" id="WP_102952152.1">
    <property type="nucleotide sequence ID" value="NZ_CP024847.1"/>
</dbReference>
<proteinExistence type="predicted"/>
<evidence type="ECO:0000256" key="1">
    <source>
        <dbReference type="SAM" id="Phobius"/>
    </source>
</evidence>
<keyword evidence="3" id="KW-1185">Reference proteome</keyword>
<feature type="transmembrane region" description="Helical" evidence="1">
    <location>
        <begin position="21"/>
        <end position="40"/>
    </location>
</feature>
<feature type="transmembrane region" description="Helical" evidence="1">
    <location>
        <begin position="70"/>
        <end position="90"/>
    </location>
</feature>
<evidence type="ECO:0000313" key="3">
    <source>
        <dbReference type="Proteomes" id="UP000236655"/>
    </source>
</evidence>
<dbReference type="AlphaFoldDB" id="A0A2I7N9E3"/>
<dbReference type="KEGG" id="nba:CUN60_11355"/>
<gene>
    <name evidence="2" type="ORF">CUN60_11355</name>
</gene>
<feature type="transmembrane region" description="Helical" evidence="1">
    <location>
        <begin position="96"/>
        <end position="114"/>
    </location>
</feature>
<sequence>MFINSLRTKLVNYDRFGEHRVNGLKAVFILEILFLINLIYSIHTPYFYYFYIPLTAFAAEVAGNSLKDKFTLYFYTLLGSTISVFLFGMFSPYRTFFVFFVFFYAILIYLVAIYKLRNMFVPAPLILSLASYSLNYGSSDSNFYIAINHAMQTLLATSLVMSALLFFPRLYYLWIWRNGFYDVLTRIEELTGKITNGVEVEVPIIPGTIVMDRYSRMLSRRMKVFSILKITLLTLDLVMAVSYLVSFQKQLRAPYIAFLHRYVLLLKESCKLKKPLMIKPNEDVIFRETHELRTLHAIILSWNYLCLNK</sequence>
<protein>
    <submittedName>
        <fullName evidence="2">FUSC family protein</fullName>
    </submittedName>
</protein>
<organism evidence="2 3">
    <name type="scientific">Aquella oligotrophica</name>
    <dbReference type="NCBI Taxonomy" id="2067065"/>
    <lineage>
        <taxon>Bacteria</taxon>
        <taxon>Pseudomonadati</taxon>
        <taxon>Pseudomonadota</taxon>
        <taxon>Betaproteobacteria</taxon>
        <taxon>Neisseriales</taxon>
        <taxon>Neisseriaceae</taxon>
        <taxon>Aquella</taxon>
    </lineage>
</organism>
<reference evidence="3" key="1">
    <citation type="submission" date="2017-11" db="EMBL/GenBank/DDBJ databases">
        <authorList>
            <person name="Chan K.G."/>
            <person name="Lee L.S."/>
        </authorList>
    </citation>
    <scope>NUCLEOTIDE SEQUENCE [LARGE SCALE GENOMIC DNA]</scope>
    <source>
        <strain evidence="3">DSM 100970</strain>
    </source>
</reference>
<feature type="transmembrane region" description="Helical" evidence="1">
    <location>
        <begin position="143"/>
        <end position="167"/>
    </location>
</feature>
<dbReference type="EMBL" id="CP024847">
    <property type="protein sequence ID" value="AUR52865.1"/>
    <property type="molecule type" value="Genomic_DNA"/>
</dbReference>
<accession>A0A2I7N9E3</accession>
<feature type="transmembrane region" description="Helical" evidence="1">
    <location>
        <begin position="46"/>
        <end position="63"/>
    </location>
</feature>
<keyword evidence="1" id="KW-0472">Membrane</keyword>
<name>A0A2I7N9E3_9NEIS</name>
<keyword evidence="1" id="KW-0812">Transmembrane</keyword>
<feature type="transmembrane region" description="Helical" evidence="1">
    <location>
        <begin position="224"/>
        <end position="245"/>
    </location>
</feature>